<feature type="compositionally biased region" description="Low complexity" evidence="1">
    <location>
        <begin position="14"/>
        <end position="30"/>
    </location>
</feature>
<gene>
    <name evidence="2" type="ORF">PsYK624_004040</name>
</gene>
<dbReference type="AlphaFoldDB" id="A0A9P3L7U1"/>
<keyword evidence="3" id="KW-1185">Reference proteome</keyword>
<comment type="caution">
    <text evidence="2">The sequence shown here is derived from an EMBL/GenBank/DDBJ whole genome shotgun (WGS) entry which is preliminary data.</text>
</comment>
<reference evidence="2 3" key="1">
    <citation type="submission" date="2021-08" db="EMBL/GenBank/DDBJ databases">
        <title>Draft Genome Sequence of Phanerochaete sordida strain YK-624.</title>
        <authorList>
            <person name="Mori T."/>
            <person name="Dohra H."/>
            <person name="Suzuki T."/>
            <person name="Kawagishi H."/>
            <person name="Hirai H."/>
        </authorList>
    </citation>
    <scope>NUCLEOTIDE SEQUENCE [LARGE SCALE GENOMIC DNA]</scope>
    <source>
        <strain evidence="2 3">YK-624</strain>
    </source>
</reference>
<protein>
    <submittedName>
        <fullName evidence="2">Uncharacterized protein</fullName>
    </submittedName>
</protein>
<evidence type="ECO:0000313" key="3">
    <source>
        <dbReference type="Proteomes" id="UP000703269"/>
    </source>
</evidence>
<feature type="compositionally biased region" description="Polar residues" evidence="1">
    <location>
        <begin position="1"/>
        <end position="12"/>
    </location>
</feature>
<organism evidence="2 3">
    <name type="scientific">Phanerochaete sordida</name>
    <dbReference type="NCBI Taxonomy" id="48140"/>
    <lineage>
        <taxon>Eukaryota</taxon>
        <taxon>Fungi</taxon>
        <taxon>Dikarya</taxon>
        <taxon>Basidiomycota</taxon>
        <taxon>Agaricomycotina</taxon>
        <taxon>Agaricomycetes</taxon>
        <taxon>Polyporales</taxon>
        <taxon>Phanerochaetaceae</taxon>
        <taxon>Phanerochaete</taxon>
    </lineage>
</organism>
<accession>A0A9P3L7U1</accession>
<dbReference type="Proteomes" id="UP000703269">
    <property type="component" value="Unassembled WGS sequence"/>
</dbReference>
<evidence type="ECO:0000256" key="1">
    <source>
        <dbReference type="SAM" id="MobiDB-lite"/>
    </source>
</evidence>
<evidence type="ECO:0000313" key="2">
    <source>
        <dbReference type="EMBL" id="GJE84328.1"/>
    </source>
</evidence>
<proteinExistence type="predicted"/>
<feature type="region of interest" description="Disordered" evidence="1">
    <location>
        <begin position="1"/>
        <end position="38"/>
    </location>
</feature>
<dbReference type="EMBL" id="BPQB01000001">
    <property type="protein sequence ID" value="GJE84328.1"/>
    <property type="molecule type" value="Genomic_DNA"/>
</dbReference>
<name>A0A9P3L7U1_9APHY</name>
<sequence length="340" mass="34718">MHNTQTNDSHPSLANAPTAAAAPNTPVPAARFSPTSPSAPFECANWQPSAQDCALAARAADHASGAAPCCARTLLWPPTYAWSSAGPTVGFGSAGGVESAALALEDALDDTLDDDALDDALDAPLAVLDVEDTPDDALGDTLSVLLAVLESIDAADGALDALLAVLESSIGAADEDDDAAELVTDRVAFDAIEDDDSADDDADDTELAAELAAELAEGDAETSLLVVERPADEEAAEPLEELAPETVALLAALANELVETTEDTLAMLEEDDTADTDVRKLEEAATELAESDVVALLAACETELPDALAGTDVVDALEAEVVADDEAAAVDCTFDATVED</sequence>